<dbReference type="EMBL" id="UYWX01021203">
    <property type="protein sequence ID" value="VDM34950.1"/>
    <property type="molecule type" value="Genomic_DNA"/>
</dbReference>
<dbReference type="GO" id="GO:0061630">
    <property type="term" value="F:ubiquitin protein ligase activity"/>
    <property type="evidence" value="ECO:0007669"/>
    <property type="project" value="UniProtKB-EC"/>
</dbReference>
<dbReference type="EC" id="2.3.2.31" evidence="2"/>
<sequence length="474" mass="53218">MVCEAGLLVVTVSTSIEVVGGLFLLEDLHSIMADVIQELIKKPPCLSPESVARNNREMALAEMNVLLEMHNGRFKINSVDELSGEYKSEYFKKHNIYLSGPPIRRNLKYSDICMFDSSNNVMTYVLTSLPPIFFNFQLNGDYPQDPNFAFWIESAWLPSTLVEVLTANLSNVMTATSTGGSLGLCCEYLQNVALSSLFSLGDPTSLVINALEFFDRPEDRCQFVETLVDFEEEMRDREFELGVYECPICFDECEGTRCIRLRGCNHIFCKDCAAKSIAESVKSGANSGSPLCASCDKEIHPVEIRQIVSPEVYEQYETMLLNRTLSSMKNVVECPNAECGNPHVMLNDDFAEGVCARCMFHFCAKCRQHFHPDTACISGPLTNLTPEEARDLVERYNNAGPDGKNMLDTQYGKLNILKLIDEVASATFIAVQCKPCPNCKSPILKNGGCNHMTCRRCQYEFCWRCFARHKTCEC</sequence>
<dbReference type="InterPro" id="IPR001841">
    <property type="entry name" value="Znf_RING"/>
</dbReference>
<dbReference type="OrthoDB" id="1431934at2759"/>
<dbReference type="PROSITE" id="PS00518">
    <property type="entry name" value="ZF_RING_1"/>
    <property type="match status" value="1"/>
</dbReference>
<dbReference type="Pfam" id="PF22191">
    <property type="entry name" value="IBR_1"/>
    <property type="match status" value="1"/>
</dbReference>
<dbReference type="CDD" id="cd23820">
    <property type="entry name" value="RWD_RNF14"/>
    <property type="match status" value="1"/>
</dbReference>
<dbReference type="CDD" id="cd20336">
    <property type="entry name" value="Rcat_RBR"/>
    <property type="match status" value="1"/>
</dbReference>
<evidence type="ECO:0000256" key="2">
    <source>
        <dbReference type="ARBA" id="ARBA00012251"/>
    </source>
</evidence>
<gene>
    <name evidence="12" type="ORF">TTAC_LOCUS9970</name>
</gene>
<dbReference type="WBParaSite" id="TTAC_0000998501-mRNA-1">
    <property type="protein sequence ID" value="TTAC_0000998501-mRNA-1"/>
    <property type="gene ID" value="TTAC_0000998501"/>
</dbReference>
<keyword evidence="8" id="KW-0862">Zinc</keyword>
<feature type="domain" description="RING-type" evidence="10">
    <location>
        <begin position="246"/>
        <end position="296"/>
    </location>
</feature>
<dbReference type="Proteomes" id="UP000274429">
    <property type="component" value="Unassembled WGS sequence"/>
</dbReference>
<evidence type="ECO:0000256" key="9">
    <source>
        <dbReference type="PROSITE-ProRule" id="PRU00175"/>
    </source>
</evidence>
<dbReference type="InterPro" id="IPR017907">
    <property type="entry name" value="Znf_RING_CS"/>
</dbReference>
<evidence type="ECO:0000313" key="14">
    <source>
        <dbReference type="WBParaSite" id="TTAC_0000998501-mRNA-1"/>
    </source>
</evidence>
<accession>A0A0R3X8W0</accession>
<keyword evidence="3" id="KW-0808">Transferase</keyword>
<feature type="domain" description="RING-type" evidence="11">
    <location>
        <begin position="242"/>
        <end position="474"/>
    </location>
</feature>
<evidence type="ECO:0000256" key="3">
    <source>
        <dbReference type="ARBA" id="ARBA00022679"/>
    </source>
</evidence>
<organism evidence="14">
    <name type="scientific">Hydatigena taeniaeformis</name>
    <name type="common">Feline tapeworm</name>
    <name type="synonym">Taenia taeniaeformis</name>
    <dbReference type="NCBI Taxonomy" id="6205"/>
    <lineage>
        <taxon>Eukaryota</taxon>
        <taxon>Metazoa</taxon>
        <taxon>Spiralia</taxon>
        <taxon>Lophotrochozoa</taxon>
        <taxon>Platyhelminthes</taxon>
        <taxon>Cestoda</taxon>
        <taxon>Eucestoda</taxon>
        <taxon>Cyclophyllidea</taxon>
        <taxon>Taeniidae</taxon>
        <taxon>Hydatigera</taxon>
    </lineage>
</organism>
<dbReference type="InterPro" id="IPR013083">
    <property type="entry name" value="Znf_RING/FYVE/PHD"/>
</dbReference>
<keyword evidence="7" id="KW-0833">Ubl conjugation pathway</keyword>
<evidence type="ECO:0000256" key="5">
    <source>
        <dbReference type="ARBA" id="ARBA00022737"/>
    </source>
</evidence>
<dbReference type="GO" id="GO:0016567">
    <property type="term" value="P:protein ubiquitination"/>
    <property type="evidence" value="ECO:0007669"/>
    <property type="project" value="InterPro"/>
</dbReference>
<proteinExistence type="predicted"/>
<dbReference type="InterPro" id="IPR044066">
    <property type="entry name" value="TRIAD_supradom"/>
</dbReference>
<dbReference type="SMART" id="SM00647">
    <property type="entry name" value="IBR"/>
    <property type="match status" value="2"/>
</dbReference>
<name>A0A0R3X8W0_HYDTA</name>
<evidence type="ECO:0000256" key="7">
    <source>
        <dbReference type="ARBA" id="ARBA00022786"/>
    </source>
</evidence>
<dbReference type="PROSITE" id="PS51873">
    <property type="entry name" value="TRIAD"/>
    <property type="match status" value="1"/>
</dbReference>
<evidence type="ECO:0000259" key="10">
    <source>
        <dbReference type="PROSITE" id="PS50089"/>
    </source>
</evidence>
<dbReference type="SUPFAM" id="SSF57850">
    <property type="entry name" value="RING/U-box"/>
    <property type="match status" value="3"/>
</dbReference>
<dbReference type="PROSITE" id="PS50089">
    <property type="entry name" value="ZF_RING_2"/>
    <property type="match status" value="1"/>
</dbReference>
<keyword evidence="4" id="KW-0479">Metal-binding</keyword>
<evidence type="ECO:0000259" key="11">
    <source>
        <dbReference type="PROSITE" id="PS51873"/>
    </source>
</evidence>
<evidence type="ECO:0000256" key="6">
    <source>
        <dbReference type="ARBA" id="ARBA00022771"/>
    </source>
</evidence>
<dbReference type="InterPro" id="IPR031127">
    <property type="entry name" value="E3_UB_ligase_RBR"/>
</dbReference>
<keyword evidence="13" id="KW-1185">Reference proteome</keyword>
<dbReference type="Gene3D" id="1.20.120.1750">
    <property type="match status" value="1"/>
</dbReference>
<dbReference type="Pfam" id="PF01485">
    <property type="entry name" value="IBR"/>
    <property type="match status" value="1"/>
</dbReference>
<protein>
    <recommendedName>
        <fullName evidence="2">RBR-type E3 ubiquitin transferase</fullName>
        <ecNumber evidence="2">2.3.2.31</ecNumber>
    </recommendedName>
</protein>
<evidence type="ECO:0000256" key="8">
    <source>
        <dbReference type="ARBA" id="ARBA00022833"/>
    </source>
</evidence>
<evidence type="ECO:0000313" key="12">
    <source>
        <dbReference type="EMBL" id="VDM34950.1"/>
    </source>
</evidence>
<reference evidence="14" key="1">
    <citation type="submission" date="2017-02" db="UniProtKB">
        <authorList>
            <consortium name="WormBaseParasite"/>
        </authorList>
    </citation>
    <scope>IDENTIFICATION</scope>
</reference>
<evidence type="ECO:0000256" key="1">
    <source>
        <dbReference type="ARBA" id="ARBA00001798"/>
    </source>
</evidence>
<keyword evidence="5" id="KW-0677">Repeat</keyword>
<dbReference type="STRING" id="6205.A0A0R3X8W0"/>
<dbReference type="PANTHER" id="PTHR11685">
    <property type="entry name" value="RBR FAMILY RING FINGER AND IBR DOMAIN-CONTAINING"/>
    <property type="match status" value="1"/>
</dbReference>
<dbReference type="GO" id="GO:0008270">
    <property type="term" value="F:zinc ion binding"/>
    <property type="evidence" value="ECO:0007669"/>
    <property type="project" value="UniProtKB-KW"/>
</dbReference>
<comment type="catalytic activity">
    <reaction evidence="1">
        <text>[E2 ubiquitin-conjugating enzyme]-S-ubiquitinyl-L-cysteine + [acceptor protein]-L-lysine = [E2 ubiquitin-conjugating enzyme]-L-cysteine + [acceptor protein]-N(6)-ubiquitinyl-L-lysine.</text>
        <dbReference type="EC" id="2.3.2.31"/>
    </reaction>
</comment>
<reference evidence="12 13" key="2">
    <citation type="submission" date="2018-11" db="EMBL/GenBank/DDBJ databases">
        <authorList>
            <consortium name="Pathogen Informatics"/>
        </authorList>
    </citation>
    <scope>NUCLEOTIDE SEQUENCE [LARGE SCALE GENOMIC DNA]</scope>
</reference>
<evidence type="ECO:0000313" key="13">
    <source>
        <dbReference type="Proteomes" id="UP000274429"/>
    </source>
</evidence>
<evidence type="ECO:0000256" key="4">
    <source>
        <dbReference type="ARBA" id="ARBA00022723"/>
    </source>
</evidence>
<keyword evidence="6 9" id="KW-0863">Zinc-finger</keyword>
<dbReference type="AlphaFoldDB" id="A0A0R3X8W0"/>
<dbReference type="InterPro" id="IPR002867">
    <property type="entry name" value="IBR_dom"/>
</dbReference>
<dbReference type="SMART" id="SM00184">
    <property type="entry name" value="RING"/>
    <property type="match status" value="2"/>
</dbReference>
<dbReference type="Gene3D" id="3.30.40.10">
    <property type="entry name" value="Zinc/RING finger domain, C3HC4 (zinc finger)"/>
    <property type="match status" value="1"/>
</dbReference>
<dbReference type="FunFam" id="3.30.40.10:FF:000137">
    <property type="entry name" value="RanBP-type and C3HC4-type zinc finger-containing protein 1"/>
    <property type="match status" value="1"/>
</dbReference>